<keyword evidence="2" id="KW-0812">Transmembrane</keyword>
<dbReference type="Proteomes" id="UP000305067">
    <property type="component" value="Unassembled WGS sequence"/>
</dbReference>
<evidence type="ECO:0008006" key="5">
    <source>
        <dbReference type="Google" id="ProtNLM"/>
    </source>
</evidence>
<proteinExistence type="predicted"/>
<keyword evidence="2" id="KW-1133">Transmembrane helix</keyword>
<feature type="region of interest" description="Disordered" evidence="1">
    <location>
        <begin position="37"/>
        <end position="65"/>
    </location>
</feature>
<dbReference type="EMBL" id="ML178834">
    <property type="protein sequence ID" value="TFK99305.1"/>
    <property type="molecule type" value="Genomic_DNA"/>
</dbReference>
<feature type="transmembrane region" description="Helical" evidence="2">
    <location>
        <begin position="136"/>
        <end position="157"/>
    </location>
</feature>
<feature type="transmembrane region" description="Helical" evidence="2">
    <location>
        <begin position="75"/>
        <end position="94"/>
    </location>
</feature>
<evidence type="ECO:0000313" key="3">
    <source>
        <dbReference type="EMBL" id="TFK99305.1"/>
    </source>
</evidence>
<organism evidence="3 4">
    <name type="scientific">Pterulicium gracile</name>
    <dbReference type="NCBI Taxonomy" id="1884261"/>
    <lineage>
        <taxon>Eukaryota</taxon>
        <taxon>Fungi</taxon>
        <taxon>Dikarya</taxon>
        <taxon>Basidiomycota</taxon>
        <taxon>Agaricomycotina</taxon>
        <taxon>Agaricomycetes</taxon>
        <taxon>Agaricomycetidae</taxon>
        <taxon>Agaricales</taxon>
        <taxon>Pleurotineae</taxon>
        <taxon>Pterulaceae</taxon>
        <taxon>Pterulicium</taxon>
    </lineage>
</organism>
<keyword evidence="4" id="KW-1185">Reference proteome</keyword>
<evidence type="ECO:0000313" key="4">
    <source>
        <dbReference type="Proteomes" id="UP000305067"/>
    </source>
</evidence>
<evidence type="ECO:0000256" key="1">
    <source>
        <dbReference type="SAM" id="MobiDB-lite"/>
    </source>
</evidence>
<evidence type="ECO:0000256" key="2">
    <source>
        <dbReference type="SAM" id="Phobius"/>
    </source>
</evidence>
<protein>
    <recommendedName>
        <fullName evidence="5">Transmembrane protein</fullName>
    </recommendedName>
</protein>
<gene>
    <name evidence="3" type="ORF">BDV98DRAFT_594988</name>
</gene>
<keyword evidence="2" id="KW-0472">Membrane</keyword>
<reference evidence="3 4" key="1">
    <citation type="journal article" date="2019" name="Nat. Ecol. Evol.">
        <title>Megaphylogeny resolves global patterns of mushroom evolution.</title>
        <authorList>
            <person name="Varga T."/>
            <person name="Krizsan K."/>
            <person name="Foldi C."/>
            <person name="Dima B."/>
            <person name="Sanchez-Garcia M."/>
            <person name="Sanchez-Ramirez S."/>
            <person name="Szollosi G.J."/>
            <person name="Szarkandi J.G."/>
            <person name="Papp V."/>
            <person name="Albert L."/>
            <person name="Andreopoulos W."/>
            <person name="Angelini C."/>
            <person name="Antonin V."/>
            <person name="Barry K.W."/>
            <person name="Bougher N.L."/>
            <person name="Buchanan P."/>
            <person name="Buyck B."/>
            <person name="Bense V."/>
            <person name="Catcheside P."/>
            <person name="Chovatia M."/>
            <person name="Cooper J."/>
            <person name="Damon W."/>
            <person name="Desjardin D."/>
            <person name="Finy P."/>
            <person name="Geml J."/>
            <person name="Haridas S."/>
            <person name="Hughes K."/>
            <person name="Justo A."/>
            <person name="Karasinski D."/>
            <person name="Kautmanova I."/>
            <person name="Kiss B."/>
            <person name="Kocsube S."/>
            <person name="Kotiranta H."/>
            <person name="LaButti K.M."/>
            <person name="Lechner B.E."/>
            <person name="Liimatainen K."/>
            <person name="Lipzen A."/>
            <person name="Lukacs Z."/>
            <person name="Mihaltcheva S."/>
            <person name="Morgado L.N."/>
            <person name="Niskanen T."/>
            <person name="Noordeloos M.E."/>
            <person name="Ohm R.A."/>
            <person name="Ortiz-Santana B."/>
            <person name="Ovrebo C."/>
            <person name="Racz N."/>
            <person name="Riley R."/>
            <person name="Savchenko A."/>
            <person name="Shiryaev A."/>
            <person name="Soop K."/>
            <person name="Spirin V."/>
            <person name="Szebenyi C."/>
            <person name="Tomsovsky M."/>
            <person name="Tulloss R.E."/>
            <person name="Uehling J."/>
            <person name="Grigoriev I.V."/>
            <person name="Vagvolgyi C."/>
            <person name="Papp T."/>
            <person name="Martin F.M."/>
            <person name="Miettinen O."/>
            <person name="Hibbett D.S."/>
            <person name="Nagy L.G."/>
        </authorList>
    </citation>
    <scope>NUCLEOTIDE SEQUENCE [LARGE SCALE GENOMIC DNA]</scope>
    <source>
        <strain evidence="3 4">CBS 309.79</strain>
    </source>
</reference>
<dbReference type="OrthoDB" id="3358294at2759"/>
<sequence>MPFSDLESQVPVPAYSVALPPRAARASYDSEIDSHYSTEKHSRHCRSPSTASLPPYAPNSDPVDSGEDQTVAELAFKYGFFFPVLWIYGAYILISPLRVPPTTSALGWLPDKTESEKEVYLERQRREEVVWARRSLIALVALLLVVCVVVGVVVGVVKSRA</sequence>
<dbReference type="AlphaFoldDB" id="A0A5C3QB56"/>
<name>A0A5C3QB56_9AGAR</name>
<accession>A0A5C3QB56</accession>